<gene>
    <name evidence="1" type="ORF">MJO52_09035</name>
</gene>
<dbReference type="RefSeq" id="WP_252085610.1">
    <property type="nucleotide sequence ID" value="NZ_CP092418.1"/>
</dbReference>
<accession>A0ABY4VGE7</accession>
<dbReference type="Proteomes" id="UP001055658">
    <property type="component" value="Chromosome"/>
</dbReference>
<protein>
    <submittedName>
        <fullName evidence="1">Uncharacterized protein</fullName>
    </submittedName>
</protein>
<evidence type="ECO:0000313" key="2">
    <source>
        <dbReference type="Proteomes" id="UP001055658"/>
    </source>
</evidence>
<sequence length="167" mass="19733">MSRLVAKLGEGENVMRYLFSMILLFSLAGYGVAQERLAQLPAGSSPVQILGKTYYQSGNTFYAFNEQGRYFYPVNPPTAIRQYEQPRNMYWRGSQPRYYWRGSQPRYYWRGSRPNYYWRAPTPRYYGLTQDQVRGCMNFAADKANRNHTNGGKIYIREYNQCISNYR</sequence>
<name>A0ABY4VGE7_9GAMM</name>
<reference evidence="1" key="1">
    <citation type="submission" date="2022-02" db="EMBL/GenBank/DDBJ databases">
        <title>Coral-associated bacteria.</title>
        <authorList>
            <person name="Tang K."/>
            <person name="Wang X."/>
        </authorList>
    </citation>
    <scope>NUCLEOTIDE SEQUENCE</scope>
    <source>
        <strain evidence="1">SCSIO 43006</strain>
    </source>
</reference>
<keyword evidence="2" id="KW-1185">Reference proteome</keyword>
<dbReference type="EMBL" id="CP092418">
    <property type="protein sequence ID" value="USD23264.1"/>
    <property type="molecule type" value="Genomic_DNA"/>
</dbReference>
<evidence type="ECO:0000313" key="1">
    <source>
        <dbReference type="EMBL" id="USD23264.1"/>
    </source>
</evidence>
<organism evidence="1 2">
    <name type="scientific">Microbulbifer variabilis</name>
    <dbReference type="NCBI Taxonomy" id="266805"/>
    <lineage>
        <taxon>Bacteria</taxon>
        <taxon>Pseudomonadati</taxon>
        <taxon>Pseudomonadota</taxon>
        <taxon>Gammaproteobacteria</taxon>
        <taxon>Cellvibrionales</taxon>
        <taxon>Microbulbiferaceae</taxon>
        <taxon>Microbulbifer</taxon>
    </lineage>
</organism>
<proteinExistence type="predicted"/>